<feature type="compositionally biased region" description="Basic and acidic residues" evidence="2">
    <location>
        <begin position="287"/>
        <end position="311"/>
    </location>
</feature>
<dbReference type="OrthoDB" id="1922977at2759"/>
<dbReference type="EMBL" id="CAJVPZ010027964">
    <property type="protein sequence ID" value="CAG8729962.1"/>
    <property type="molecule type" value="Genomic_DNA"/>
</dbReference>
<evidence type="ECO:0000313" key="4">
    <source>
        <dbReference type="Proteomes" id="UP000789396"/>
    </source>
</evidence>
<keyword evidence="1" id="KW-0175">Coiled coil</keyword>
<evidence type="ECO:0000256" key="1">
    <source>
        <dbReference type="SAM" id="Coils"/>
    </source>
</evidence>
<evidence type="ECO:0000313" key="3">
    <source>
        <dbReference type="EMBL" id="CAG8729962.1"/>
    </source>
</evidence>
<protein>
    <submittedName>
        <fullName evidence="3">19901_t:CDS:1</fullName>
    </submittedName>
</protein>
<feature type="compositionally biased region" description="Polar residues" evidence="2">
    <location>
        <begin position="40"/>
        <end position="60"/>
    </location>
</feature>
<gene>
    <name evidence="3" type="ORF">RFULGI_LOCUS12057</name>
</gene>
<feature type="non-terminal residue" evidence="3">
    <location>
        <position position="463"/>
    </location>
</feature>
<organism evidence="3 4">
    <name type="scientific">Racocetra fulgida</name>
    <dbReference type="NCBI Taxonomy" id="60492"/>
    <lineage>
        <taxon>Eukaryota</taxon>
        <taxon>Fungi</taxon>
        <taxon>Fungi incertae sedis</taxon>
        <taxon>Mucoromycota</taxon>
        <taxon>Glomeromycotina</taxon>
        <taxon>Glomeromycetes</taxon>
        <taxon>Diversisporales</taxon>
        <taxon>Gigasporaceae</taxon>
        <taxon>Racocetra</taxon>
    </lineage>
</organism>
<evidence type="ECO:0000256" key="2">
    <source>
        <dbReference type="SAM" id="MobiDB-lite"/>
    </source>
</evidence>
<feature type="compositionally biased region" description="Basic and acidic residues" evidence="2">
    <location>
        <begin position="30"/>
        <end position="39"/>
    </location>
</feature>
<feature type="region of interest" description="Disordered" evidence="2">
    <location>
        <begin position="24"/>
        <end position="60"/>
    </location>
</feature>
<sequence>MTTKLNEKKATPMPPEIEALRLAALSTRNPRKEKSKVDESSTQYDFPVANVSSNTNSPIMQPASVNQVTAEDVMIEDGNFSEREEGELSDSDSINGYNEPSRENGFQHKSEETTVLMANTTDQQQSYQQPCLGGYLPLILYKQLNSKYAEEELTRKLLADLYRLSATPDDIIEEGIPVDVVIRFSREINYPLPPHLAVFSIPVRKPATPIEVPTHGSTSSNINQTPFLATRETNYVIDLSDESRNTSSNNNQNPFLATRETNYVIDLSDESDNERITGLIKQVKSSFKKDTGADSKLETEDEKKAQSDAKKKVGGKGTSGATILQDKVVSNPSSTNTKVQVGPGPGPVPGVAPHPDIATIRAELEVFEAAKATLNEIRSKVEAEERELSNIRSHIKDQERLESDYEKMQLDFNAQREELLKSRNALEVRKELIESQLVDINRQIEDSNSLITSKEAEIEDVLS</sequence>
<feature type="region of interest" description="Disordered" evidence="2">
    <location>
        <begin position="287"/>
        <end position="319"/>
    </location>
</feature>
<proteinExistence type="predicted"/>
<feature type="region of interest" description="Disordered" evidence="2">
    <location>
        <begin position="80"/>
        <end position="106"/>
    </location>
</feature>
<comment type="caution">
    <text evidence="3">The sequence shown here is derived from an EMBL/GenBank/DDBJ whole genome shotgun (WGS) entry which is preliminary data.</text>
</comment>
<dbReference type="Proteomes" id="UP000789396">
    <property type="component" value="Unassembled WGS sequence"/>
</dbReference>
<keyword evidence="4" id="KW-1185">Reference proteome</keyword>
<accession>A0A9N9NGU9</accession>
<name>A0A9N9NGU9_9GLOM</name>
<reference evidence="3" key="1">
    <citation type="submission" date="2021-06" db="EMBL/GenBank/DDBJ databases">
        <authorList>
            <person name="Kallberg Y."/>
            <person name="Tangrot J."/>
            <person name="Rosling A."/>
        </authorList>
    </citation>
    <scope>NUCLEOTIDE SEQUENCE</scope>
    <source>
        <strain evidence="3">IN212</strain>
    </source>
</reference>
<dbReference type="AlphaFoldDB" id="A0A9N9NGU9"/>
<feature type="coiled-coil region" evidence="1">
    <location>
        <begin position="367"/>
        <end position="443"/>
    </location>
</feature>